<dbReference type="PATRIC" id="fig|1392007.3.peg.1452"/>
<accession>V7HXF7</accession>
<gene>
    <name evidence="1" type="ORF">LEQ_2032</name>
</gene>
<dbReference type="EMBL" id="AWWH01000159">
    <property type="protein sequence ID" value="ETA73736.1"/>
    <property type="molecule type" value="Genomic_DNA"/>
</dbReference>
<evidence type="ECO:0000313" key="1">
    <source>
        <dbReference type="EMBL" id="ETA73736.1"/>
    </source>
</evidence>
<dbReference type="AlphaFoldDB" id="V7HXF7"/>
<dbReference type="Proteomes" id="UP000018559">
    <property type="component" value="Unassembled WGS sequence"/>
</dbReference>
<protein>
    <submittedName>
        <fullName evidence="1">Uncharacterized protein</fullName>
    </submittedName>
</protein>
<evidence type="ECO:0000313" key="2">
    <source>
        <dbReference type="Proteomes" id="UP000018559"/>
    </source>
</evidence>
<name>V7HXF7_9LACO</name>
<organism evidence="1 2">
    <name type="scientific">Ligilactobacillus equi DPC 6820</name>
    <dbReference type="NCBI Taxonomy" id="1392007"/>
    <lineage>
        <taxon>Bacteria</taxon>
        <taxon>Bacillati</taxon>
        <taxon>Bacillota</taxon>
        <taxon>Bacilli</taxon>
        <taxon>Lactobacillales</taxon>
        <taxon>Lactobacillaceae</taxon>
        <taxon>Ligilactobacillus</taxon>
    </lineage>
</organism>
<proteinExistence type="predicted"/>
<sequence>MKKLSWTNFLVRIFNRPCMWSVLAQQVEQLLAEGWDVRAVWTYIMCDRQDSLQERWLQAHQVGSKIAPYLDPKGSFFVEVI</sequence>
<keyword evidence="2" id="KW-1185">Reference proteome</keyword>
<comment type="caution">
    <text evidence="1">The sequence shown here is derived from an EMBL/GenBank/DDBJ whole genome shotgun (WGS) entry which is preliminary data.</text>
</comment>
<reference evidence="1 2" key="1">
    <citation type="journal article" date="2014" name="Genome Announc.">
        <title>The Genome of the Predominant Equine Lactobacillus Species, Lactobacillus equi, Is Reflective of Its Lifestyle Adaptations to an Herbivorous Host.</title>
        <authorList>
            <person name="O'Donnell M.M."/>
            <person name="Harris H.M."/>
            <person name="O'Toole P.W."/>
            <person name="Ross R.P."/>
        </authorList>
    </citation>
    <scope>NUCLEOTIDE SEQUENCE [LARGE SCALE GENOMIC DNA]</scope>
    <source>
        <strain evidence="1 2">DPC 6820</strain>
    </source>
</reference>